<feature type="domain" description="RNA polymerase sigma-70 region 4" evidence="1">
    <location>
        <begin position="223"/>
        <end position="260"/>
    </location>
</feature>
<sequence length="352" mass="38389">MSKTTVALEAAVAVVIENTPAGEVRQTVRQRANADKAFAHILKLIGPRMRHFIRQYGLAAHWEDAEQCCAIGVHRAIQAYEPEKAQFTTFVNWQLRGELQSLRFRLMTDQRPSAKKVEATTVSLNAISANADGDEGSLESMIEDTDALERTESAASDYFAGAARAALIDRYVEHLRSVGMEQLKRRARAKRATQPADPNLPRFRGSAALDAGELAELEEKVAQHRSVIERRLFDDATLDEVGNDVGVTKERVRQITKSAAKVMGELAASDARFAVMGSTHRLPSKPARTRKPAASPILLAADAAHNQFTRVVAIDPATIGGHTTMDLDLDVDAAADLPAPSGFVMRSKVLVD</sequence>
<dbReference type="GO" id="GO:0006352">
    <property type="term" value="P:DNA-templated transcription initiation"/>
    <property type="evidence" value="ECO:0007669"/>
    <property type="project" value="InterPro"/>
</dbReference>
<dbReference type="InterPro" id="IPR013324">
    <property type="entry name" value="RNA_pol_sigma_r3/r4-like"/>
</dbReference>
<dbReference type="Pfam" id="PF04545">
    <property type="entry name" value="Sigma70_r4"/>
    <property type="match status" value="1"/>
</dbReference>
<proteinExistence type="predicted"/>
<evidence type="ECO:0000313" key="2">
    <source>
        <dbReference type="EMBL" id="MBB5713667.1"/>
    </source>
</evidence>
<name>A0A7W9BAL4_9SPHN</name>
<reference evidence="2 3" key="1">
    <citation type="submission" date="2020-08" db="EMBL/GenBank/DDBJ databases">
        <title>Genomic Encyclopedia of Type Strains, Phase IV (KMG-IV): sequencing the most valuable type-strain genomes for metagenomic binning, comparative biology and taxonomic classification.</title>
        <authorList>
            <person name="Goeker M."/>
        </authorList>
    </citation>
    <scope>NUCLEOTIDE SEQUENCE [LARGE SCALE GENOMIC DNA]</scope>
    <source>
        <strain evidence="2 3">DSM 100044</strain>
    </source>
</reference>
<evidence type="ECO:0000313" key="3">
    <source>
        <dbReference type="Proteomes" id="UP000546200"/>
    </source>
</evidence>
<dbReference type="RefSeq" id="WP_184054198.1">
    <property type="nucleotide sequence ID" value="NZ_JACIJK010000001.1"/>
</dbReference>
<accession>A0A7W9BAL4</accession>
<dbReference type="EMBL" id="JACIJK010000001">
    <property type="protein sequence ID" value="MBB5713667.1"/>
    <property type="molecule type" value="Genomic_DNA"/>
</dbReference>
<dbReference type="InterPro" id="IPR000943">
    <property type="entry name" value="RNA_pol_sigma70"/>
</dbReference>
<organism evidence="2 3">
    <name type="scientific">Sphingomonas aerophila</name>
    <dbReference type="NCBI Taxonomy" id="1344948"/>
    <lineage>
        <taxon>Bacteria</taxon>
        <taxon>Pseudomonadati</taxon>
        <taxon>Pseudomonadota</taxon>
        <taxon>Alphaproteobacteria</taxon>
        <taxon>Sphingomonadales</taxon>
        <taxon>Sphingomonadaceae</taxon>
        <taxon>Sphingomonas</taxon>
    </lineage>
</organism>
<dbReference type="GO" id="GO:0003700">
    <property type="term" value="F:DNA-binding transcription factor activity"/>
    <property type="evidence" value="ECO:0007669"/>
    <property type="project" value="InterPro"/>
</dbReference>
<evidence type="ECO:0000259" key="1">
    <source>
        <dbReference type="Pfam" id="PF04545"/>
    </source>
</evidence>
<dbReference type="Proteomes" id="UP000546200">
    <property type="component" value="Unassembled WGS sequence"/>
</dbReference>
<comment type="caution">
    <text evidence="2">The sequence shown here is derived from an EMBL/GenBank/DDBJ whole genome shotgun (WGS) entry which is preliminary data.</text>
</comment>
<dbReference type="Gene3D" id="1.10.10.10">
    <property type="entry name" value="Winged helix-like DNA-binding domain superfamily/Winged helix DNA-binding domain"/>
    <property type="match status" value="1"/>
</dbReference>
<dbReference type="InterPro" id="IPR007630">
    <property type="entry name" value="RNA_pol_sigma70_r4"/>
</dbReference>
<keyword evidence="3" id="KW-1185">Reference proteome</keyword>
<gene>
    <name evidence="2" type="ORF">FHS94_000486</name>
</gene>
<dbReference type="SUPFAM" id="SSF88659">
    <property type="entry name" value="Sigma3 and sigma4 domains of RNA polymerase sigma factors"/>
    <property type="match status" value="1"/>
</dbReference>
<protein>
    <submittedName>
        <fullName evidence="2">RNA polymerase sigma-32 factor</fullName>
    </submittedName>
</protein>
<dbReference type="InterPro" id="IPR036388">
    <property type="entry name" value="WH-like_DNA-bd_sf"/>
</dbReference>
<dbReference type="PRINTS" id="PR00046">
    <property type="entry name" value="SIGMA70FCT"/>
</dbReference>
<dbReference type="InterPro" id="IPR013325">
    <property type="entry name" value="RNA_pol_sigma_r2"/>
</dbReference>
<dbReference type="AlphaFoldDB" id="A0A7W9BAL4"/>
<dbReference type="SUPFAM" id="SSF88946">
    <property type="entry name" value="Sigma2 domain of RNA polymerase sigma factors"/>
    <property type="match status" value="1"/>
</dbReference>
<dbReference type="Gene3D" id="1.10.1740.10">
    <property type="match status" value="1"/>
</dbReference>